<dbReference type="Gene3D" id="1.20.5.170">
    <property type="match status" value="1"/>
</dbReference>
<evidence type="ECO:0000256" key="1">
    <source>
        <dbReference type="ARBA" id="ARBA00004123"/>
    </source>
</evidence>
<dbReference type="InterPro" id="IPR044827">
    <property type="entry name" value="GBF-like"/>
</dbReference>
<evidence type="ECO:0000256" key="7">
    <source>
        <dbReference type="SAM" id="MobiDB-lite"/>
    </source>
</evidence>
<evidence type="ECO:0000313" key="10">
    <source>
        <dbReference type="Proteomes" id="UP000541444"/>
    </source>
</evidence>
<reference evidence="9 10" key="1">
    <citation type="journal article" date="2020" name="IScience">
        <title>Genome Sequencing of the Endangered Kingdonia uniflora (Circaeasteraceae, Ranunculales) Reveals Potential Mechanisms of Evolutionary Specialization.</title>
        <authorList>
            <person name="Sun Y."/>
            <person name="Deng T."/>
            <person name="Zhang A."/>
            <person name="Moore M.J."/>
            <person name="Landis J.B."/>
            <person name="Lin N."/>
            <person name="Zhang H."/>
            <person name="Zhang X."/>
            <person name="Huang J."/>
            <person name="Zhang X."/>
            <person name="Sun H."/>
            <person name="Wang H."/>
        </authorList>
    </citation>
    <scope>NUCLEOTIDE SEQUENCE [LARGE SCALE GENOMIC DNA]</scope>
    <source>
        <strain evidence="9">TB1705</strain>
        <tissue evidence="9">Leaf</tissue>
    </source>
</reference>
<dbReference type="AlphaFoldDB" id="A0A7J7L8S9"/>
<feature type="region of interest" description="Disordered" evidence="7">
    <location>
        <begin position="1"/>
        <end position="29"/>
    </location>
</feature>
<feature type="domain" description="BZIP" evidence="8">
    <location>
        <begin position="463"/>
        <end position="526"/>
    </location>
</feature>
<keyword evidence="5" id="KW-0804">Transcription</keyword>
<gene>
    <name evidence="9" type="ORF">GIB67_025679</name>
</gene>
<dbReference type="SMART" id="SM00338">
    <property type="entry name" value="BRLZ"/>
    <property type="match status" value="1"/>
</dbReference>
<dbReference type="SUPFAM" id="SSF57959">
    <property type="entry name" value="Leucine zipper domain"/>
    <property type="match status" value="1"/>
</dbReference>
<comment type="similarity">
    <text evidence="2">Belongs to the bZIP family.</text>
</comment>
<dbReference type="FunFam" id="1.20.5.170:FF:000020">
    <property type="entry name" value="BZIP transcription factor"/>
    <property type="match status" value="1"/>
</dbReference>
<dbReference type="Proteomes" id="UP000541444">
    <property type="component" value="Unassembled WGS sequence"/>
</dbReference>
<protein>
    <recommendedName>
        <fullName evidence="8">BZIP domain-containing protein</fullName>
    </recommendedName>
</protein>
<dbReference type="EMBL" id="JACGCM010002537">
    <property type="protein sequence ID" value="KAF6138950.1"/>
    <property type="molecule type" value="Genomic_DNA"/>
</dbReference>
<evidence type="ECO:0000256" key="2">
    <source>
        <dbReference type="ARBA" id="ARBA00007163"/>
    </source>
</evidence>
<dbReference type="InterPro" id="IPR012900">
    <property type="entry name" value="MFMR"/>
</dbReference>
<feature type="compositionally biased region" description="Basic and acidic residues" evidence="7">
    <location>
        <begin position="472"/>
        <end position="485"/>
    </location>
</feature>
<dbReference type="CDD" id="cd14702">
    <property type="entry name" value="bZIP_plant_GBF1"/>
    <property type="match status" value="1"/>
</dbReference>
<dbReference type="InterPro" id="IPR045314">
    <property type="entry name" value="bZIP_plant_GBF1"/>
</dbReference>
<dbReference type="InterPro" id="IPR004827">
    <property type="entry name" value="bZIP"/>
</dbReference>
<organism evidence="9 10">
    <name type="scientific">Kingdonia uniflora</name>
    <dbReference type="NCBI Taxonomy" id="39325"/>
    <lineage>
        <taxon>Eukaryota</taxon>
        <taxon>Viridiplantae</taxon>
        <taxon>Streptophyta</taxon>
        <taxon>Embryophyta</taxon>
        <taxon>Tracheophyta</taxon>
        <taxon>Spermatophyta</taxon>
        <taxon>Magnoliopsida</taxon>
        <taxon>Ranunculales</taxon>
        <taxon>Circaeasteraceae</taxon>
        <taxon>Kingdonia</taxon>
    </lineage>
</organism>
<feature type="compositionally biased region" description="Polar residues" evidence="7">
    <location>
        <begin position="368"/>
        <end position="379"/>
    </location>
</feature>
<accession>A0A7J7L8S9</accession>
<dbReference type="Pfam" id="PF00170">
    <property type="entry name" value="bZIP_1"/>
    <property type="match status" value="1"/>
</dbReference>
<feature type="region of interest" description="Disordered" evidence="7">
    <location>
        <begin position="522"/>
        <end position="564"/>
    </location>
</feature>
<evidence type="ECO:0000313" key="9">
    <source>
        <dbReference type="EMBL" id="KAF6138950.1"/>
    </source>
</evidence>
<dbReference type="Pfam" id="PF07777">
    <property type="entry name" value="MFMR"/>
    <property type="match status" value="1"/>
</dbReference>
<dbReference type="GO" id="GO:0005634">
    <property type="term" value="C:nucleus"/>
    <property type="evidence" value="ECO:0007669"/>
    <property type="project" value="UniProtKB-SubCell"/>
</dbReference>
<dbReference type="OrthoDB" id="1642657at2759"/>
<comment type="caution">
    <text evidence="9">The sequence shown here is derived from an EMBL/GenBank/DDBJ whole genome shotgun (WGS) entry which is preliminary data.</text>
</comment>
<evidence type="ECO:0000259" key="8">
    <source>
        <dbReference type="PROSITE" id="PS50217"/>
    </source>
</evidence>
<dbReference type="PANTHER" id="PTHR45967:SF2">
    <property type="entry name" value="BZIP TRANSCRIPTION FACTOR 68"/>
    <property type="match status" value="1"/>
</dbReference>
<keyword evidence="3" id="KW-0805">Transcription regulation</keyword>
<dbReference type="PROSITE" id="PS00036">
    <property type="entry name" value="BZIP_BASIC"/>
    <property type="match status" value="1"/>
</dbReference>
<sequence>MGNEETDTPIKSPKSSSTQEQPPPSSPATIYPDWASYQAYYNSVGAPPIAPPAYFHPSATSSPQAHAYMWGQHLVPPYGTPPPYVTMYPPGGLYAHPSMPPGSHPYNPYVMLTPHGISEASSDFPTGMVLIWFAMARKKTNATMADNLAKLSTMFDELIEALGSRGFLTPPQKALFGPTTNLPPIIGKSDVNFAKNGTSVTTATTGFAQRGKPVSEKVTIRDKGGTRPLSQSQCSSPIETLARKMVGEIATDFREEEEPIATSGITRPLTRVRWAPKTGVAATGGKKIEGKSGESKSKIPLKRSKGSLGSLSMLTGDDNEEKTSGACNGGFSQGGESGGRGSSEGSDGNSQNDSQHSEKGSEDAEAQNGGTACSVSSGVTEAPPVQTAMSESMILALPPNCVSGPATNLNIGVDYWGGHLPSTVAASRAKLPTIPARPSPVPCSVMGPHDGTPSELWMQDERELKRQKRKQSNRESARRSRMRKQAEYDELAQRVDVLKDENTILREELERLREDCKNLASENTSLTEKLQKNLGQDSSMDGDNGQPESDPQVSTNVDLIGSDC</sequence>
<dbReference type="GO" id="GO:0000976">
    <property type="term" value="F:transcription cis-regulatory region binding"/>
    <property type="evidence" value="ECO:0007669"/>
    <property type="project" value="UniProtKB-ARBA"/>
</dbReference>
<keyword evidence="6" id="KW-0539">Nucleus</keyword>
<evidence type="ECO:0000256" key="3">
    <source>
        <dbReference type="ARBA" id="ARBA00023015"/>
    </source>
</evidence>
<evidence type="ECO:0000256" key="5">
    <source>
        <dbReference type="ARBA" id="ARBA00023163"/>
    </source>
</evidence>
<dbReference type="PROSITE" id="PS50217">
    <property type="entry name" value="BZIP"/>
    <property type="match status" value="1"/>
</dbReference>
<dbReference type="Pfam" id="PF16596">
    <property type="entry name" value="MFMR_assoc"/>
    <property type="match status" value="1"/>
</dbReference>
<feature type="region of interest" description="Disordered" evidence="7">
    <location>
        <begin position="433"/>
        <end position="485"/>
    </location>
</feature>
<evidence type="ECO:0000256" key="4">
    <source>
        <dbReference type="ARBA" id="ARBA00023125"/>
    </source>
</evidence>
<dbReference type="PANTHER" id="PTHR45967">
    <property type="entry name" value="G-BOX-BINDING FACTOR 3-RELATED"/>
    <property type="match status" value="1"/>
</dbReference>
<dbReference type="InterPro" id="IPR046347">
    <property type="entry name" value="bZIP_sf"/>
</dbReference>
<keyword evidence="10" id="KW-1185">Reference proteome</keyword>
<proteinExistence type="inferred from homology"/>
<feature type="compositionally biased region" description="Low complexity" evidence="7">
    <location>
        <begin position="11"/>
        <end position="20"/>
    </location>
</feature>
<feature type="compositionally biased region" description="Polar residues" evidence="7">
    <location>
        <begin position="522"/>
        <end position="557"/>
    </location>
</feature>
<evidence type="ECO:0000256" key="6">
    <source>
        <dbReference type="ARBA" id="ARBA00023242"/>
    </source>
</evidence>
<feature type="compositionally biased region" description="Gly residues" evidence="7">
    <location>
        <begin position="327"/>
        <end position="342"/>
    </location>
</feature>
<feature type="compositionally biased region" description="Basic and acidic residues" evidence="7">
    <location>
        <begin position="286"/>
        <end position="297"/>
    </location>
</feature>
<comment type="subcellular location">
    <subcellularLocation>
        <location evidence="1">Nucleus</location>
    </subcellularLocation>
</comment>
<name>A0A7J7L8S9_9MAGN</name>
<keyword evidence="4" id="KW-0238">DNA-binding</keyword>
<dbReference type="GO" id="GO:0003700">
    <property type="term" value="F:DNA-binding transcription factor activity"/>
    <property type="evidence" value="ECO:0007669"/>
    <property type="project" value="InterPro"/>
</dbReference>
<feature type="region of interest" description="Disordered" evidence="7">
    <location>
        <begin position="276"/>
        <end position="379"/>
    </location>
</feature>